<feature type="domain" description="Glucosamine/galactosamine-6-phosphate isomerase" evidence="1">
    <location>
        <begin position="1"/>
        <end position="73"/>
    </location>
</feature>
<proteinExistence type="predicted"/>
<dbReference type="EC" id="3.1.1.31" evidence="2"/>
<dbReference type="InterPro" id="IPR037171">
    <property type="entry name" value="NagB/RpiA_transferase-like"/>
</dbReference>
<feature type="non-terminal residue" evidence="2">
    <location>
        <position position="78"/>
    </location>
</feature>
<dbReference type="SUPFAM" id="SSF100950">
    <property type="entry name" value="NagB/RpiA/CoA transferase-like"/>
    <property type="match status" value="1"/>
</dbReference>
<dbReference type="PANTHER" id="PTHR11054">
    <property type="entry name" value="6-PHOSPHOGLUCONOLACTONASE"/>
    <property type="match status" value="1"/>
</dbReference>
<evidence type="ECO:0000259" key="1">
    <source>
        <dbReference type="Pfam" id="PF01182"/>
    </source>
</evidence>
<dbReference type="PANTHER" id="PTHR11054:SF0">
    <property type="entry name" value="6-PHOSPHOGLUCONOLACTONASE"/>
    <property type="match status" value="1"/>
</dbReference>
<comment type="caution">
    <text evidence="2">The sequence shown here is derived from an EMBL/GenBank/DDBJ whole genome shotgun (WGS) entry which is preliminary data.</text>
</comment>
<dbReference type="Proteomes" id="UP000288086">
    <property type="component" value="Unassembled WGS sequence"/>
</dbReference>
<dbReference type="Gene3D" id="3.40.50.1360">
    <property type="match status" value="1"/>
</dbReference>
<evidence type="ECO:0000313" key="2">
    <source>
        <dbReference type="EMBL" id="RWX47327.1"/>
    </source>
</evidence>
<dbReference type="InterPro" id="IPR039104">
    <property type="entry name" value="6PGL"/>
</dbReference>
<accession>A0A3S3QH25</accession>
<dbReference type="AlphaFoldDB" id="A0A3S3QH25"/>
<keyword evidence="3" id="KW-1185">Reference proteome</keyword>
<sequence>MGNDGHTASLFPGSAQLAAATDMNSGKICMAVTPADAPHERMTLTLPAILGSQEIILHIAGQEKKVVLAKAQEAGPAE</sequence>
<keyword evidence="2" id="KW-0413">Isomerase</keyword>
<keyword evidence="2" id="KW-0378">Hydrolase</keyword>
<dbReference type="EMBL" id="MTKP01000225">
    <property type="protein sequence ID" value="RWX47327.1"/>
    <property type="molecule type" value="Genomic_DNA"/>
</dbReference>
<dbReference type="GO" id="GO:0005975">
    <property type="term" value="P:carbohydrate metabolic process"/>
    <property type="evidence" value="ECO:0007669"/>
    <property type="project" value="InterPro"/>
</dbReference>
<dbReference type="Pfam" id="PF01182">
    <property type="entry name" value="Glucosamine_iso"/>
    <property type="match status" value="1"/>
</dbReference>
<dbReference type="InterPro" id="IPR006148">
    <property type="entry name" value="Glc/Gal-6P_isomerase"/>
</dbReference>
<dbReference type="GO" id="GO:0016853">
    <property type="term" value="F:isomerase activity"/>
    <property type="evidence" value="ECO:0007669"/>
    <property type="project" value="UniProtKB-KW"/>
</dbReference>
<evidence type="ECO:0000313" key="3">
    <source>
        <dbReference type="Proteomes" id="UP000288086"/>
    </source>
</evidence>
<organism evidence="2 3">
    <name type="scientific">Candidatus Electrothrix communis</name>
    <dbReference type="NCBI Taxonomy" id="1859133"/>
    <lineage>
        <taxon>Bacteria</taxon>
        <taxon>Pseudomonadati</taxon>
        <taxon>Thermodesulfobacteriota</taxon>
        <taxon>Desulfobulbia</taxon>
        <taxon>Desulfobulbales</taxon>
        <taxon>Desulfobulbaceae</taxon>
        <taxon>Candidatus Electrothrix</taxon>
    </lineage>
</organism>
<reference evidence="2 3" key="1">
    <citation type="submission" date="2017-01" db="EMBL/GenBank/DDBJ databases">
        <title>The cable genome- insights into the physiology and evolution of filamentous bacteria capable of sulfide oxidation via long distance electron transfer.</title>
        <authorList>
            <person name="Schreiber L."/>
            <person name="Bjerg J.T."/>
            <person name="Boggild A."/>
            <person name="Van De Vossenberg J."/>
            <person name="Meysman F."/>
            <person name="Nielsen L.P."/>
            <person name="Schramm A."/>
            <person name="Kjeldsen K.U."/>
        </authorList>
    </citation>
    <scope>NUCLEOTIDE SEQUENCE [LARGE SCALE GENOMIC DNA]</scope>
    <source>
        <strain evidence="2">A1</strain>
    </source>
</reference>
<protein>
    <submittedName>
        <fullName evidence="2">Glucosamine-6-phosphate isomerases/6-phosphogluconolactonase</fullName>
        <ecNumber evidence="2">3.1.1.31</ecNumber>
    </submittedName>
</protein>
<name>A0A3S3QH25_9BACT</name>
<dbReference type="GO" id="GO:0017057">
    <property type="term" value="F:6-phosphogluconolactonase activity"/>
    <property type="evidence" value="ECO:0007669"/>
    <property type="project" value="UniProtKB-EC"/>
</dbReference>
<gene>
    <name evidence="2" type="ORF">VT98_12251</name>
</gene>